<reference evidence="1" key="1">
    <citation type="submission" date="2022-09" db="EMBL/GenBank/DDBJ databases">
        <title>Isolation and characterization of 3-chlorobenzoate degrading bacteria from soils in Shizuoka.</title>
        <authorList>
            <person name="Ifat A."/>
            <person name="Ogawa N."/>
            <person name="Kimbara K."/>
            <person name="Moriuchi R."/>
            <person name="Dohra H."/>
            <person name="Shintani M."/>
        </authorList>
    </citation>
    <scope>NUCLEOTIDE SEQUENCE</scope>
    <source>
        <strain evidence="1">19CS4-2</strain>
    </source>
</reference>
<organism evidence="1 2">
    <name type="scientific">Caballeronia novacaledonica</name>
    <dbReference type="NCBI Taxonomy" id="1544861"/>
    <lineage>
        <taxon>Bacteria</taxon>
        <taxon>Pseudomonadati</taxon>
        <taxon>Pseudomonadota</taxon>
        <taxon>Betaproteobacteria</taxon>
        <taxon>Burkholderiales</taxon>
        <taxon>Burkholderiaceae</taxon>
        <taxon>Caballeronia</taxon>
    </lineage>
</organism>
<sequence>MMRRIAVVGDKLSNDGEICDYKGMMFTLGAGHEPSLMRILTAKSASLFLALLLFSGSAISCQVLEFMESKIPLNSVEIPNSDRVKIAEMVIEARKWPDTQIRGVVQPAAYVHERNPEELVKKRGENLKTYLSQLGIREENFWIEPHVLSEKEAHDSSGNLDIHQLGVTLYPICEGGCDRLCNDRRVTPVSKAIK</sequence>
<protein>
    <recommendedName>
        <fullName evidence="3">OmpA-like domain-containing protein</fullName>
    </recommendedName>
</protein>
<dbReference type="Proteomes" id="UP001055111">
    <property type="component" value="Unassembled WGS sequence"/>
</dbReference>
<evidence type="ECO:0000313" key="2">
    <source>
        <dbReference type="Proteomes" id="UP001055111"/>
    </source>
</evidence>
<dbReference type="RefSeq" id="WP_238218159.1">
    <property type="nucleotide sequence ID" value="NZ_BPUS01000039.1"/>
</dbReference>
<accession>A0AA37MV76</accession>
<gene>
    <name evidence="1" type="ORF">CBA19CS42_38495</name>
</gene>
<dbReference type="EMBL" id="BPUS01000039">
    <property type="protein sequence ID" value="GJH30537.1"/>
    <property type="molecule type" value="Genomic_DNA"/>
</dbReference>
<proteinExistence type="predicted"/>
<name>A0AA37MV76_9BURK</name>
<evidence type="ECO:0008006" key="3">
    <source>
        <dbReference type="Google" id="ProtNLM"/>
    </source>
</evidence>
<evidence type="ECO:0000313" key="1">
    <source>
        <dbReference type="EMBL" id="GJH30537.1"/>
    </source>
</evidence>
<comment type="caution">
    <text evidence="1">The sequence shown here is derived from an EMBL/GenBank/DDBJ whole genome shotgun (WGS) entry which is preliminary data.</text>
</comment>
<dbReference type="AlphaFoldDB" id="A0AA37MV76"/>